<evidence type="ECO:0000259" key="9">
    <source>
        <dbReference type="Pfam" id="PF01769"/>
    </source>
</evidence>
<evidence type="ECO:0000256" key="6">
    <source>
        <dbReference type="ARBA" id="ARBA00022989"/>
    </source>
</evidence>
<feature type="transmembrane region" description="Helical" evidence="8">
    <location>
        <begin position="20"/>
        <end position="42"/>
    </location>
</feature>
<dbReference type="Gene3D" id="1.10.357.20">
    <property type="entry name" value="SLC41 divalent cation transporters, integral membrane domain"/>
    <property type="match status" value="1"/>
</dbReference>
<feature type="transmembrane region" description="Helical" evidence="8">
    <location>
        <begin position="96"/>
        <end position="117"/>
    </location>
</feature>
<dbReference type="GO" id="GO:0016020">
    <property type="term" value="C:membrane"/>
    <property type="evidence" value="ECO:0007669"/>
    <property type="project" value="UniProtKB-SubCell"/>
</dbReference>
<gene>
    <name evidence="10" type="ORF">UW68_C0038G0003</name>
</gene>
<keyword evidence="5" id="KW-0460">Magnesium</keyword>
<evidence type="ECO:0000256" key="8">
    <source>
        <dbReference type="SAM" id="Phobius"/>
    </source>
</evidence>
<sequence>MKILNLRYADDDTMSLGRLVWLRTPSLFVGLFLGLFLSFVTSEFEEVLARNVQIAFFIPLIVYMADAVGTQTQSIYTRDLLTGKASFRGYLIKESLLGILLGVIFSLVAGVAVQLWLGSFTLTLAVSLGMFGAVATAPFISMLVAEVLELEHSDPAVGAGPIATVLQDTVSVVIYGFICSAVFL</sequence>
<evidence type="ECO:0000256" key="3">
    <source>
        <dbReference type="ARBA" id="ARBA00022448"/>
    </source>
</evidence>
<feature type="transmembrane region" description="Helical" evidence="8">
    <location>
        <begin position="54"/>
        <end position="76"/>
    </location>
</feature>
<reference evidence="10 11" key="1">
    <citation type="journal article" date="2015" name="Nature">
        <title>rRNA introns, odd ribosomes, and small enigmatic genomes across a large radiation of phyla.</title>
        <authorList>
            <person name="Brown C.T."/>
            <person name="Hug L.A."/>
            <person name="Thomas B.C."/>
            <person name="Sharon I."/>
            <person name="Castelle C.J."/>
            <person name="Singh A."/>
            <person name="Wilkins M.J."/>
            <person name="Williams K.H."/>
            <person name="Banfield J.F."/>
        </authorList>
    </citation>
    <scope>NUCLEOTIDE SEQUENCE [LARGE SCALE GENOMIC DNA]</scope>
</reference>
<dbReference type="InterPro" id="IPR006667">
    <property type="entry name" value="SLC41_membr_dom"/>
</dbReference>
<dbReference type="Proteomes" id="UP000034835">
    <property type="component" value="Unassembled WGS sequence"/>
</dbReference>
<dbReference type="GO" id="GO:0008324">
    <property type="term" value="F:monoatomic cation transmembrane transporter activity"/>
    <property type="evidence" value="ECO:0007669"/>
    <property type="project" value="InterPro"/>
</dbReference>
<evidence type="ECO:0000256" key="1">
    <source>
        <dbReference type="ARBA" id="ARBA00004141"/>
    </source>
</evidence>
<dbReference type="PANTHER" id="PTHR41394">
    <property type="entry name" value="MAGNESIUM TRANSPORTER MGTE"/>
    <property type="match status" value="1"/>
</dbReference>
<dbReference type="EMBL" id="LCJG01000038">
    <property type="protein sequence ID" value="KKT72408.1"/>
    <property type="molecule type" value="Genomic_DNA"/>
</dbReference>
<dbReference type="Pfam" id="PF01769">
    <property type="entry name" value="MgtE"/>
    <property type="match status" value="1"/>
</dbReference>
<comment type="subcellular location">
    <subcellularLocation>
        <location evidence="1">Membrane</location>
        <topology evidence="1">Multi-pass membrane protein</topology>
    </subcellularLocation>
</comment>
<evidence type="ECO:0000256" key="5">
    <source>
        <dbReference type="ARBA" id="ARBA00022842"/>
    </source>
</evidence>
<evidence type="ECO:0000313" key="10">
    <source>
        <dbReference type="EMBL" id="KKT72408.1"/>
    </source>
</evidence>
<proteinExistence type="inferred from homology"/>
<dbReference type="InterPro" id="IPR036739">
    <property type="entry name" value="SLC41_membr_dom_sf"/>
</dbReference>
<feature type="transmembrane region" description="Helical" evidence="8">
    <location>
        <begin position="165"/>
        <end position="183"/>
    </location>
</feature>
<protein>
    <recommendedName>
        <fullName evidence="9">SLC41A/MgtE integral membrane domain-containing protein</fullName>
    </recommendedName>
</protein>
<evidence type="ECO:0000256" key="7">
    <source>
        <dbReference type="ARBA" id="ARBA00023136"/>
    </source>
</evidence>
<dbReference type="AlphaFoldDB" id="A0A0G1JLZ7"/>
<dbReference type="STRING" id="1618384.UW68_C0038G0003"/>
<keyword evidence="3" id="KW-0813">Transport</keyword>
<keyword evidence="4 8" id="KW-0812">Transmembrane</keyword>
<name>A0A0G1JLZ7_9BACT</name>
<feature type="domain" description="SLC41A/MgtE integral membrane" evidence="9">
    <location>
        <begin position="58"/>
        <end position="176"/>
    </location>
</feature>
<dbReference type="SUPFAM" id="SSF161093">
    <property type="entry name" value="MgtE membrane domain-like"/>
    <property type="match status" value="1"/>
</dbReference>
<keyword evidence="7 8" id="KW-0472">Membrane</keyword>
<comment type="caution">
    <text evidence="10">The sequence shown here is derived from an EMBL/GenBank/DDBJ whole genome shotgun (WGS) entry which is preliminary data.</text>
</comment>
<comment type="similarity">
    <text evidence="2">Belongs to the SLC41A transporter family.</text>
</comment>
<evidence type="ECO:0000256" key="4">
    <source>
        <dbReference type="ARBA" id="ARBA00022692"/>
    </source>
</evidence>
<evidence type="ECO:0000313" key="11">
    <source>
        <dbReference type="Proteomes" id="UP000034835"/>
    </source>
</evidence>
<accession>A0A0G1JLZ7</accession>
<evidence type="ECO:0000256" key="2">
    <source>
        <dbReference type="ARBA" id="ARBA00009749"/>
    </source>
</evidence>
<organism evidence="10 11">
    <name type="scientific">Candidatus Collierbacteria bacterium GW2011_GWB1_44_6</name>
    <dbReference type="NCBI Taxonomy" id="1618384"/>
    <lineage>
        <taxon>Bacteria</taxon>
        <taxon>Candidatus Collieribacteriota</taxon>
    </lineage>
</organism>
<dbReference type="PANTHER" id="PTHR41394:SF5">
    <property type="entry name" value="SLC41A_MGTE INTEGRAL MEMBRANE DOMAIN-CONTAINING PROTEIN"/>
    <property type="match status" value="1"/>
</dbReference>
<keyword evidence="6 8" id="KW-1133">Transmembrane helix</keyword>
<feature type="transmembrane region" description="Helical" evidence="8">
    <location>
        <begin position="124"/>
        <end position="145"/>
    </location>
</feature>